<evidence type="ECO:0000256" key="4">
    <source>
        <dbReference type="ARBA" id="ARBA00022989"/>
    </source>
</evidence>
<proteinExistence type="inferred from homology"/>
<keyword evidence="5 6" id="KW-0472">Membrane</keyword>
<evidence type="ECO:0000259" key="7">
    <source>
        <dbReference type="PROSITE" id="PS50928"/>
    </source>
</evidence>
<evidence type="ECO:0000256" key="5">
    <source>
        <dbReference type="ARBA" id="ARBA00023136"/>
    </source>
</evidence>
<feature type="transmembrane region" description="Helical" evidence="6">
    <location>
        <begin position="220"/>
        <end position="242"/>
    </location>
</feature>
<evidence type="ECO:0000256" key="1">
    <source>
        <dbReference type="ARBA" id="ARBA00004651"/>
    </source>
</evidence>
<reference evidence="8 9" key="1">
    <citation type="submission" date="2013-11" db="EMBL/GenBank/DDBJ databases">
        <title>Complete genome sequence of Rhizobium gallicum bv. gallicum R602.</title>
        <authorList>
            <person name="Bustos P."/>
            <person name="Santamaria R.I."/>
            <person name="Lozano L."/>
            <person name="Acosta J.L."/>
            <person name="Ormeno-Orrillo E."/>
            <person name="Rogel M.A."/>
            <person name="Romero D."/>
            <person name="Cevallos M.A."/>
            <person name="Martinez-Romero E."/>
            <person name="Gonzalez V."/>
        </authorList>
    </citation>
    <scope>NUCLEOTIDE SEQUENCE [LARGE SCALE GENOMIC DNA]</scope>
    <source>
        <strain evidence="8 9">R602</strain>
    </source>
</reference>
<sequence length="388" mass="39954">MEETLAVRKLDRLGLVLVAAGSIAAALLPFIYVKANRIASGKPMLLTQLLDHPSIIILAILLVATAFATLFAKSAPLRLAIATLGLAALVAAIGLVAAAFTPPNSNAARMTPGGGFWVLFAVVGLIISDALVKVRLTPWMRVAALIGYTALLAGCLSSGLLDSLSIMKEFATRSAQFWSEAVAHSLLALGSLAIAIVVGLPLGIFCFWVPKLRAAVLQGLSLIQTIPSLALFGILMLPLGYIATHVPLAADLGIRGIGTAPALIALVLYSLLPIVANTVVGLEGVDPSVRDAAAGMGLTRRQILTGIDMPLAFPVILTGIRIVLVQAIGLVTIAALIGGGGFGIFIFQGLGQTAMDLVMLGAVPTVFFAFSSAVILDAVIDSIRGSAA</sequence>
<feature type="transmembrane region" description="Helical" evidence="6">
    <location>
        <begin position="139"/>
        <end position="161"/>
    </location>
</feature>
<dbReference type="InterPro" id="IPR000515">
    <property type="entry name" value="MetI-like"/>
</dbReference>
<dbReference type="KEGG" id="rga:RGR602_CH00506"/>
<dbReference type="Gene3D" id="1.10.3720.10">
    <property type="entry name" value="MetI-like"/>
    <property type="match status" value="1"/>
</dbReference>
<comment type="similarity">
    <text evidence="6">Belongs to the binding-protein-dependent transport system permease family.</text>
</comment>
<evidence type="ECO:0000256" key="2">
    <source>
        <dbReference type="ARBA" id="ARBA00022448"/>
    </source>
</evidence>
<dbReference type="GO" id="GO:0005886">
    <property type="term" value="C:plasma membrane"/>
    <property type="evidence" value="ECO:0007669"/>
    <property type="project" value="UniProtKB-SubCell"/>
</dbReference>
<keyword evidence="2 6" id="KW-0813">Transport</keyword>
<feature type="transmembrane region" description="Helical" evidence="6">
    <location>
        <begin position="303"/>
        <end position="324"/>
    </location>
</feature>
<dbReference type="PANTHER" id="PTHR30177">
    <property type="entry name" value="GLYCINE BETAINE/L-PROLINE TRANSPORT SYSTEM PERMEASE PROTEIN PROW"/>
    <property type="match status" value="1"/>
</dbReference>
<accession>A0A0B4WZY6</accession>
<feature type="transmembrane region" description="Helical" evidence="6">
    <location>
        <begin position="330"/>
        <end position="350"/>
    </location>
</feature>
<feature type="transmembrane region" description="Helical" evidence="6">
    <location>
        <begin position="79"/>
        <end position="102"/>
    </location>
</feature>
<dbReference type="Pfam" id="PF00528">
    <property type="entry name" value="BPD_transp_1"/>
    <property type="match status" value="1"/>
</dbReference>
<feature type="transmembrane region" description="Helical" evidence="6">
    <location>
        <begin position="53"/>
        <end position="72"/>
    </location>
</feature>
<dbReference type="Proteomes" id="UP000031368">
    <property type="component" value="Chromosome"/>
</dbReference>
<feature type="transmembrane region" description="Helical" evidence="6">
    <location>
        <begin position="181"/>
        <end position="208"/>
    </location>
</feature>
<dbReference type="PANTHER" id="PTHR30177:SF30">
    <property type="entry name" value="GLYCINE BETAINE UPTAKE SYSTEM PERMEASE PROTEIN YEHY"/>
    <property type="match status" value="1"/>
</dbReference>
<dbReference type="PROSITE" id="PS50928">
    <property type="entry name" value="ABC_TM1"/>
    <property type="match status" value="1"/>
</dbReference>
<dbReference type="EMBL" id="CP006877">
    <property type="protein sequence ID" value="AJD39873.1"/>
    <property type="molecule type" value="Genomic_DNA"/>
</dbReference>
<dbReference type="AlphaFoldDB" id="A0A0B4WZY6"/>
<dbReference type="RefSeq" id="WP_039843799.1">
    <property type="nucleotide sequence ID" value="NZ_CP006877.1"/>
</dbReference>
<feature type="domain" description="ABC transmembrane type-1" evidence="7">
    <location>
        <begin position="181"/>
        <end position="376"/>
    </location>
</feature>
<name>A0A0B4WZY6_9HYPH</name>
<keyword evidence="9" id="KW-1185">Reference proteome</keyword>
<keyword evidence="3 6" id="KW-0812">Transmembrane</keyword>
<dbReference type="InterPro" id="IPR035906">
    <property type="entry name" value="MetI-like_sf"/>
</dbReference>
<feature type="transmembrane region" description="Helical" evidence="6">
    <location>
        <begin position="357"/>
        <end position="380"/>
    </location>
</feature>
<organism evidence="8 9">
    <name type="scientific">Rhizobium gallicum bv. gallicum R602sp</name>
    <dbReference type="NCBI Taxonomy" id="1041138"/>
    <lineage>
        <taxon>Bacteria</taxon>
        <taxon>Pseudomonadati</taxon>
        <taxon>Pseudomonadota</taxon>
        <taxon>Alphaproteobacteria</taxon>
        <taxon>Hyphomicrobiales</taxon>
        <taxon>Rhizobiaceae</taxon>
        <taxon>Rhizobium/Agrobacterium group</taxon>
        <taxon>Rhizobium</taxon>
    </lineage>
</organism>
<dbReference type="HOGENOM" id="CLU_046113_3_0_5"/>
<feature type="transmembrane region" description="Helical" evidence="6">
    <location>
        <begin position="12"/>
        <end position="33"/>
    </location>
</feature>
<evidence type="ECO:0000256" key="3">
    <source>
        <dbReference type="ARBA" id="ARBA00022692"/>
    </source>
</evidence>
<evidence type="ECO:0000313" key="9">
    <source>
        <dbReference type="Proteomes" id="UP000031368"/>
    </source>
</evidence>
<dbReference type="GO" id="GO:0055085">
    <property type="term" value="P:transmembrane transport"/>
    <property type="evidence" value="ECO:0007669"/>
    <property type="project" value="InterPro"/>
</dbReference>
<dbReference type="SUPFAM" id="SSF161098">
    <property type="entry name" value="MetI-like"/>
    <property type="match status" value="1"/>
</dbReference>
<feature type="transmembrane region" description="Helical" evidence="6">
    <location>
        <begin position="114"/>
        <end position="132"/>
    </location>
</feature>
<evidence type="ECO:0000256" key="6">
    <source>
        <dbReference type="RuleBase" id="RU363032"/>
    </source>
</evidence>
<feature type="transmembrane region" description="Helical" evidence="6">
    <location>
        <begin position="262"/>
        <end position="282"/>
    </location>
</feature>
<dbReference type="InterPro" id="IPR051204">
    <property type="entry name" value="ABC_transp_perm/SBD"/>
</dbReference>
<dbReference type="GO" id="GO:0031460">
    <property type="term" value="P:glycine betaine transport"/>
    <property type="evidence" value="ECO:0007669"/>
    <property type="project" value="TreeGrafter"/>
</dbReference>
<keyword evidence="4 6" id="KW-1133">Transmembrane helix</keyword>
<evidence type="ECO:0000313" key="8">
    <source>
        <dbReference type="EMBL" id="AJD39873.1"/>
    </source>
</evidence>
<dbReference type="CDD" id="cd06261">
    <property type="entry name" value="TM_PBP2"/>
    <property type="match status" value="1"/>
</dbReference>
<comment type="subcellular location">
    <subcellularLocation>
        <location evidence="1 6">Cell membrane</location>
        <topology evidence="1 6">Multi-pass membrane protein</topology>
    </subcellularLocation>
</comment>
<gene>
    <name evidence="8" type="ORF">RGR602_CH00506</name>
</gene>
<protein>
    <submittedName>
        <fullName evidence="8">ABC transporter permease protein</fullName>
    </submittedName>
</protein>